<evidence type="ECO:0000313" key="2">
    <source>
        <dbReference type="EMBL" id="EFK54039.1"/>
    </source>
</evidence>
<dbReference type="InterPro" id="IPR011055">
    <property type="entry name" value="Dup_hybrid_motif"/>
</dbReference>
<dbReference type="OrthoDB" id="9809488at2"/>
<dbReference type="Pfam" id="PF01551">
    <property type="entry name" value="Peptidase_M23"/>
    <property type="match status" value="1"/>
</dbReference>
<protein>
    <submittedName>
        <fullName evidence="2">Peptidase, M23 family</fullName>
    </submittedName>
</protein>
<sequence length="187" mass="20211">MLGTTYSIDFIGLSEGGRTAPWSWSTPFGLEDPESFPSFGRDVLAPVGGEVVEAWDGIADHEARRSPFRLLPYMLGQRKRLRTGGIRAITGNAVAVRCAATGYYVALVHLKQGSVTVTVGDSLRAGDVIGQCGNSGNSTQPHVHVQVTDSLDWTHCTGIPMAFRASPDETAWMPGENEIFHVAETHR</sequence>
<comment type="caution">
    <text evidence="2">The sequence shown here is derived from an EMBL/GenBank/DDBJ whole genome shotgun (WGS) entry which is preliminary data.</text>
</comment>
<organism evidence="2 3">
    <name type="scientific">Corynebacterium genitalium ATCC 33030</name>
    <dbReference type="NCBI Taxonomy" id="585529"/>
    <lineage>
        <taxon>Bacteria</taxon>
        <taxon>Bacillati</taxon>
        <taxon>Actinomycetota</taxon>
        <taxon>Actinomycetes</taxon>
        <taxon>Mycobacteriales</taxon>
        <taxon>Corynebacteriaceae</taxon>
        <taxon>Corynebacterium</taxon>
    </lineage>
</organism>
<dbReference type="SUPFAM" id="SSF51261">
    <property type="entry name" value="Duplicated hybrid motif"/>
    <property type="match status" value="1"/>
</dbReference>
<feature type="domain" description="M23ase beta-sheet core" evidence="1">
    <location>
        <begin position="89"/>
        <end position="148"/>
    </location>
</feature>
<dbReference type="STRING" id="585529.HMPREF0291_11696"/>
<evidence type="ECO:0000259" key="1">
    <source>
        <dbReference type="Pfam" id="PF01551"/>
    </source>
</evidence>
<keyword evidence="3" id="KW-1185">Reference proteome</keyword>
<dbReference type="InterPro" id="IPR050570">
    <property type="entry name" value="Cell_wall_metabolism_enzyme"/>
</dbReference>
<dbReference type="PANTHER" id="PTHR21666:SF270">
    <property type="entry name" value="MUREIN HYDROLASE ACTIVATOR ENVC"/>
    <property type="match status" value="1"/>
</dbReference>
<dbReference type="HOGENOM" id="CLU_075482_2_0_11"/>
<dbReference type="EMBL" id="ACLJ02000003">
    <property type="protein sequence ID" value="EFK54039.1"/>
    <property type="molecule type" value="Genomic_DNA"/>
</dbReference>
<dbReference type="GO" id="GO:0004222">
    <property type="term" value="F:metalloendopeptidase activity"/>
    <property type="evidence" value="ECO:0007669"/>
    <property type="project" value="TreeGrafter"/>
</dbReference>
<accession>D7WD08</accession>
<dbReference type="CDD" id="cd12797">
    <property type="entry name" value="M23_peptidase"/>
    <property type="match status" value="1"/>
</dbReference>
<dbReference type="InterPro" id="IPR016047">
    <property type="entry name" value="M23ase_b-sheet_dom"/>
</dbReference>
<dbReference type="Proteomes" id="UP000004208">
    <property type="component" value="Unassembled WGS sequence"/>
</dbReference>
<dbReference type="Gene3D" id="2.70.70.10">
    <property type="entry name" value="Glucose Permease (Domain IIA)"/>
    <property type="match status" value="1"/>
</dbReference>
<gene>
    <name evidence="2" type="ORF">HMPREF0291_11696</name>
</gene>
<reference evidence="2" key="1">
    <citation type="submission" date="2010-06" db="EMBL/GenBank/DDBJ databases">
        <authorList>
            <person name="Muzny D."/>
            <person name="Qin X."/>
            <person name="Buhay C."/>
            <person name="Dugan-Rocha S."/>
            <person name="Ding Y."/>
            <person name="Chen G."/>
            <person name="Hawes A."/>
            <person name="Holder M."/>
            <person name="Jhangiani S."/>
            <person name="Johnson A."/>
            <person name="Khan Z."/>
            <person name="Li Z."/>
            <person name="Liu W."/>
            <person name="Liu X."/>
            <person name="Perez L."/>
            <person name="Shen H."/>
            <person name="Wang Q."/>
            <person name="Watt J."/>
            <person name="Xi L."/>
            <person name="Xin Y."/>
            <person name="Zhou J."/>
            <person name="Deng J."/>
            <person name="Jiang H."/>
            <person name="Liu Y."/>
            <person name="Qu J."/>
            <person name="Song X.-Z."/>
            <person name="Zhang L."/>
            <person name="Villasana D."/>
            <person name="Johnson A."/>
            <person name="Liu J."/>
            <person name="Liyanage D."/>
            <person name="Lorensuhewa L."/>
            <person name="Robinson T."/>
            <person name="Song A."/>
            <person name="Song B.-B."/>
            <person name="Dinh H."/>
            <person name="Thornton R."/>
            <person name="Coyle M."/>
            <person name="Francisco L."/>
            <person name="Jackson L."/>
            <person name="Javaid M."/>
            <person name="Korchina V."/>
            <person name="Kovar C."/>
            <person name="Mata R."/>
            <person name="Mathew T."/>
            <person name="Ngo R."/>
            <person name="Nguyen L."/>
            <person name="Nguyen N."/>
            <person name="Okwuonu G."/>
            <person name="Ongeri F."/>
            <person name="Pham C."/>
            <person name="Simmons D."/>
            <person name="Wilczek-Boney K."/>
            <person name="Hale W."/>
            <person name="Jakkamsetti A."/>
            <person name="Pham P."/>
            <person name="Ruth R."/>
            <person name="San Lucas F."/>
            <person name="Warren J."/>
            <person name="Zhang J."/>
            <person name="Zhao Z."/>
            <person name="Zhou C."/>
            <person name="Zhu D."/>
            <person name="Lee S."/>
            <person name="Bess C."/>
            <person name="Blankenburg K."/>
            <person name="Forbes L."/>
            <person name="Fu Q."/>
            <person name="Gubbala S."/>
            <person name="Hirani K."/>
            <person name="Jayaseelan J.C."/>
            <person name="Lara F."/>
            <person name="Munidasa M."/>
            <person name="Palculict T."/>
            <person name="Patil S."/>
            <person name="Pu L.-L."/>
            <person name="Saada N."/>
            <person name="Tang L."/>
            <person name="Weissenberger G."/>
            <person name="Zhu Y."/>
            <person name="Hemphill L."/>
            <person name="Shang Y."/>
            <person name="Youmans B."/>
            <person name="Ayvaz T."/>
            <person name="Ross M."/>
            <person name="Santibanez J."/>
            <person name="Aqrawi P."/>
            <person name="Gross S."/>
            <person name="Joshi V."/>
            <person name="Fowler G."/>
            <person name="Nazareth L."/>
            <person name="Reid J."/>
            <person name="Worley K."/>
            <person name="Petrosino J."/>
            <person name="Highlander S."/>
            <person name="Gibbs R."/>
        </authorList>
    </citation>
    <scope>NUCLEOTIDE SEQUENCE [LARGE SCALE GENOMIC DNA]</scope>
    <source>
        <strain evidence="2">ATCC 33030</strain>
    </source>
</reference>
<dbReference type="eggNOG" id="COG0739">
    <property type="taxonomic scope" value="Bacteria"/>
</dbReference>
<evidence type="ECO:0000313" key="3">
    <source>
        <dbReference type="Proteomes" id="UP000004208"/>
    </source>
</evidence>
<dbReference type="PANTHER" id="PTHR21666">
    <property type="entry name" value="PEPTIDASE-RELATED"/>
    <property type="match status" value="1"/>
</dbReference>
<dbReference type="AlphaFoldDB" id="D7WD08"/>
<name>D7WD08_9CORY</name>
<proteinExistence type="predicted"/>